<reference evidence="3 4" key="1">
    <citation type="submission" date="2019-10" db="EMBL/GenBank/DDBJ databases">
        <title>Bifidobacterium from non-human primates.</title>
        <authorList>
            <person name="Modesto M."/>
        </authorList>
    </citation>
    <scope>NUCLEOTIDE SEQUENCE [LARGE SCALE GENOMIC DNA]</scope>
    <source>
        <strain evidence="3 4">TREM</strain>
    </source>
</reference>
<keyword evidence="5" id="KW-1185">Reference proteome</keyword>
<dbReference type="AlphaFoldDB" id="A0A6L4X280"/>
<reference evidence="2 5" key="2">
    <citation type="submission" date="2019-10" db="EMBL/GenBank/DDBJ databases">
        <title>Characterization of the phylogenetic diversity of two novel species belonging to the genus Bifidobacterium: Bifidobacterium cebidarum sp. nov. and Bifidobacterium leontopitheci sp. nov.</title>
        <authorList>
            <person name="Lugli G.A."/>
            <person name="Duranti S."/>
            <person name="Milani C."/>
            <person name="Turroni F."/>
            <person name="Ventura M."/>
        </authorList>
    </citation>
    <scope>NUCLEOTIDE SEQUENCE [LARGE SCALE GENOMIC DNA]</scope>
    <source>
        <strain evidence="2 5">DSM 100688</strain>
    </source>
</reference>
<dbReference type="Proteomes" id="UP000482084">
    <property type="component" value="Unassembled WGS sequence"/>
</dbReference>
<name>A0A6L4X280_9BIFI</name>
<dbReference type="EMBL" id="WBSM01000001">
    <property type="protein sequence ID" value="KAB8289229.1"/>
    <property type="molecule type" value="Genomic_DNA"/>
</dbReference>
<dbReference type="RefSeq" id="WP_152357406.1">
    <property type="nucleotide sequence ID" value="NZ_WBSM01000001.1"/>
</dbReference>
<evidence type="ECO:0000256" key="1">
    <source>
        <dbReference type="SAM" id="MobiDB-lite"/>
    </source>
</evidence>
<gene>
    <name evidence="2" type="ORF">DSM100688_0309</name>
    <name evidence="3" type="ORF">GFD24_01565</name>
</gene>
<evidence type="ECO:0000313" key="2">
    <source>
        <dbReference type="EMBL" id="KAB8289229.1"/>
    </source>
</evidence>
<evidence type="ECO:0000313" key="4">
    <source>
        <dbReference type="Proteomes" id="UP000469943"/>
    </source>
</evidence>
<sequence>MAEIFAFPAGDQTATMPGGDGAARPMPTRPRGVPDAMWHAVESVRAMPLVPGVRYREIPVPETLAEYGIGVDVAYVGDTVDRTAHTTDRVAGRDGAATDDDDGADARSGGGRLDAVGWIMILYSRAVCETWRSRWRCVAFARLALPPAEHDGLASDLYWDDLHTRLARIGAHEIAGTVTVARDTPFGALAGEPSAGCEMRVSWTPLEDSMNGVDAGAQVAVWARFVRSAVDHEEEPSVDR</sequence>
<dbReference type="OrthoDB" id="3210980at2"/>
<dbReference type="InterPro" id="IPR021555">
    <property type="entry name" value="DUF3000"/>
</dbReference>
<organism evidence="2 5">
    <name type="scientific">Bifidobacterium ramosum</name>
    <dbReference type="NCBI Taxonomy" id="1798158"/>
    <lineage>
        <taxon>Bacteria</taxon>
        <taxon>Bacillati</taxon>
        <taxon>Actinomycetota</taxon>
        <taxon>Actinomycetes</taxon>
        <taxon>Bifidobacteriales</taxon>
        <taxon>Bifidobacteriaceae</taxon>
        <taxon>Bifidobacterium</taxon>
    </lineage>
</organism>
<feature type="region of interest" description="Disordered" evidence="1">
    <location>
        <begin position="1"/>
        <end position="25"/>
    </location>
</feature>
<proteinExistence type="predicted"/>
<protein>
    <submittedName>
        <fullName evidence="3">DUF3000 family protein</fullName>
    </submittedName>
</protein>
<accession>A0A6L4X280</accession>
<feature type="region of interest" description="Disordered" evidence="1">
    <location>
        <begin position="86"/>
        <end position="108"/>
    </location>
</feature>
<evidence type="ECO:0000313" key="3">
    <source>
        <dbReference type="EMBL" id="NEG70935.1"/>
    </source>
</evidence>
<evidence type="ECO:0000313" key="5">
    <source>
        <dbReference type="Proteomes" id="UP000482084"/>
    </source>
</evidence>
<dbReference type="EMBL" id="WHZX01000001">
    <property type="protein sequence ID" value="NEG70935.1"/>
    <property type="molecule type" value="Genomic_DNA"/>
</dbReference>
<dbReference type="Pfam" id="PF11452">
    <property type="entry name" value="DUF3000"/>
    <property type="match status" value="1"/>
</dbReference>
<dbReference type="Proteomes" id="UP000469943">
    <property type="component" value="Unassembled WGS sequence"/>
</dbReference>
<comment type="caution">
    <text evidence="2">The sequence shown here is derived from an EMBL/GenBank/DDBJ whole genome shotgun (WGS) entry which is preliminary data.</text>
</comment>